<keyword evidence="1" id="KW-1133">Transmembrane helix</keyword>
<feature type="transmembrane region" description="Helical" evidence="1">
    <location>
        <begin position="139"/>
        <end position="156"/>
    </location>
</feature>
<keyword evidence="1" id="KW-0472">Membrane</keyword>
<accession>A0A377TUM0</accession>
<name>A0A377TUM0_KLEPN</name>
<sequence>MNKITKYIDALPLSDAEKSALPDTSLQAVHQALDDDHQTFAREDDSPLGSVKARLAHSWPDSLSGDQLVKDDEGRTQLHAMPKAKRSSMIPDPWRTNPVGRFWDRLRGRDVTPRYLSRLTQEERESEQKWRTVGTIRRYILLLLTLSQTVVATWYMKTILPYQGWALINPADMVGAEPVDLVHAAAAVRVAERHSDPLRGAVLLGFRRLLDRVNGLPAAIDRPR</sequence>
<dbReference type="EC" id="2.4.1.-" evidence="2"/>
<keyword evidence="2" id="KW-0328">Glycosyltransferase</keyword>
<keyword evidence="2" id="KW-0808">Transferase</keyword>
<dbReference type="EMBL" id="UGKQ01000007">
    <property type="protein sequence ID" value="STS81700.1"/>
    <property type="molecule type" value="Genomic_DNA"/>
</dbReference>
<evidence type="ECO:0000313" key="3">
    <source>
        <dbReference type="Proteomes" id="UP000254938"/>
    </source>
</evidence>
<gene>
    <name evidence="2" type="primary">mdoH_1</name>
    <name evidence="2" type="ORF">NCTC9140_03442</name>
</gene>
<protein>
    <submittedName>
        <fullName evidence="2">Glucans biosynthesis glucosyltransferase H</fullName>
        <ecNumber evidence="2">2.4.1.-</ecNumber>
    </submittedName>
</protein>
<dbReference type="Proteomes" id="UP000254938">
    <property type="component" value="Unassembled WGS sequence"/>
</dbReference>
<evidence type="ECO:0000313" key="2">
    <source>
        <dbReference type="EMBL" id="STS81700.1"/>
    </source>
</evidence>
<keyword evidence="1" id="KW-0812">Transmembrane</keyword>
<dbReference type="GO" id="GO:0016757">
    <property type="term" value="F:glycosyltransferase activity"/>
    <property type="evidence" value="ECO:0007669"/>
    <property type="project" value="UniProtKB-KW"/>
</dbReference>
<dbReference type="AlphaFoldDB" id="A0A377TUM0"/>
<proteinExistence type="predicted"/>
<reference evidence="2 3" key="1">
    <citation type="submission" date="2018-06" db="EMBL/GenBank/DDBJ databases">
        <authorList>
            <consortium name="Pathogen Informatics"/>
            <person name="Doyle S."/>
        </authorList>
    </citation>
    <scope>NUCLEOTIDE SEQUENCE [LARGE SCALE GENOMIC DNA]</scope>
    <source>
        <strain evidence="2 3">NCTC9140</strain>
    </source>
</reference>
<evidence type="ECO:0000256" key="1">
    <source>
        <dbReference type="SAM" id="Phobius"/>
    </source>
</evidence>
<organism evidence="2 3">
    <name type="scientific">Klebsiella pneumoniae</name>
    <dbReference type="NCBI Taxonomy" id="573"/>
    <lineage>
        <taxon>Bacteria</taxon>
        <taxon>Pseudomonadati</taxon>
        <taxon>Pseudomonadota</taxon>
        <taxon>Gammaproteobacteria</taxon>
        <taxon>Enterobacterales</taxon>
        <taxon>Enterobacteriaceae</taxon>
        <taxon>Klebsiella/Raoultella group</taxon>
        <taxon>Klebsiella</taxon>
        <taxon>Klebsiella pneumoniae complex</taxon>
    </lineage>
</organism>